<dbReference type="NCBIfam" id="NF042915">
    <property type="entry name" value="MAB_1171c_fam"/>
    <property type="match status" value="1"/>
</dbReference>
<accession>A0A1I1BVF0</accession>
<feature type="transmembrane region" description="Helical" evidence="1">
    <location>
        <begin position="99"/>
        <end position="119"/>
    </location>
</feature>
<dbReference type="InterPro" id="IPR046675">
    <property type="entry name" value="DUF6545"/>
</dbReference>
<organism evidence="3 4">
    <name type="scientific">Amycolatopsis marina</name>
    <dbReference type="NCBI Taxonomy" id="490629"/>
    <lineage>
        <taxon>Bacteria</taxon>
        <taxon>Bacillati</taxon>
        <taxon>Actinomycetota</taxon>
        <taxon>Actinomycetes</taxon>
        <taxon>Pseudonocardiales</taxon>
        <taxon>Pseudonocardiaceae</taxon>
        <taxon>Amycolatopsis</taxon>
    </lineage>
</organism>
<sequence length="380" mass="41635">MSPFSIAFGVLLLAAVVWKLRQVVRAPHDLPLRAVTFCLVSAAIAFPFGLPAGARWADALIAPGTAKWAQNVLLLIAVYWLMCFYLFSAEDAEDGRRRARWELLPLAFSIAAITTATLATPPALRAHTFDTGDMSHTAVAAFYFFGGLYLLYAIAMALRSTLRYAGSSRRPLSTGLRIAATGMAAMVLASGVRSVLVVVRWQGGTPPPAISATASAILMIAIPLFVIGVIYPAVATRWAAGRVWWQHRRQYHQLRPLWTLLHGAYPEHVLGRVPAAGRRDRLSLRGVHRRYYRRVIECRDGLVWLSPYLAQERAKSGQPADRPASPAELAELLRTALKARAEGEIVDARASRVAMPAGEGLDDDVRELIDLAEALRARPV</sequence>
<protein>
    <recommendedName>
        <fullName evidence="2">DUF6545 domain-containing protein</fullName>
    </recommendedName>
</protein>
<keyword evidence="1" id="KW-0812">Transmembrane</keyword>
<name>A0A1I1BVF0_9PSEU</name>
<feature type="transmembrane region" description="Helical" evidence="1">
    <location>
        <begin position="178"/>
        <end position="196"/>
    </location>
</feature>
<dbReference type="OrthoDB" id="3675041at2"/>
<evidence type="ECO:0000313" key="3">
    <source>
        <dbReference type="EMBL" id="SFB54389.1"/>
    </source>
</evidence>
<gene>
    <name evidence="3" type="ORF">SAMN05216266_11818</name>
</gene>
<keyword evidence="4" id="KW-1185">Reference proteome</keyword>
<dbReference type="EMBL" id="FOKG01000018">
    <property type="protein sequence ID" value="SFB54389.1"/>
    <property type="molecule type" value="Genomic_DNA"/>
</dbReference>
<feature type="transmembrane region" description="Helical" evidence="1">
    <location>
        <begin position="68"/>
        <end position="87"/>
    </location>
</feature>
<feature type="transmembrane region" description="Helical" evidence="1">
    <location>
        <begin position="139"/>
        <end position="158"/>
    </location>
</feature>
<feature type="domain" description="DUF6545" evidence="2">
    <location>
        <begin position="244"/>
        <end position="376"/>
    </location>
</feature>
<dbReference type="RefSeq" id="WP_091676157.1">
    <property type="nucleotide sequence ID" value="NZ_FOKG01000018.1"/>
</dbReference>
<proteinExistence type="predicted"/>
<feature type="transmembrane region" description="Helical" evidence="1">
    <location>
        <begin position="30"/>
        <end position="48"/>
    </location>
</feature>
<feature type="transmembrane region" description="Helical" evidence="1">
    <location>
        <begin position="6"/>
        <end position="23"/>
    </location>
</feature>
<dbReference type="STRING" id="490629.SAMN05216266_11818"/>
<dbReference type="Pfam" id="PF20182">
    <property type="entry name" value="DUF6545"/>
    <property type="match status" value="1"/>
</dbReference>
<keyword evidence="1" id="KW-0472">Membrane</keyword>
<evidence type="ECO:0000256" key="1">
    <source>
        <dbReference type="SAM" id="Phobius"/>
    </source>
</evidence>
<dbReference type="InterPro" id="IPR050039">
    <property type="entry name" value="MAB_1171c-like"/>
</dbReference>
<evidence type="ECO:0000259" key="2">
    <source>
        <dbReference type="Pfam" id="PF20182"/>
    </source>
</evidence>
<dbReference type="AlphaFoldDB" id="A0A1I1BVF0"/>
<keyword evidence="1" id="KW-1133">Transmembrane helix</keyword>
<dbReference type="Proteomes" id="UP000243799">
    <property type="component" value="Unassembled WGS sequence"/>
</dbReference>
<reference evidence="4" key="1">
    <citation type="submission" date="2016-10" db="EMBL/GenBank/DDBJ databases">
        <authorList>
            <person name="Varghese N."/>
            <person name="Submissions S."/>
        </authorList>
    </citation>
    <scope>NUCLEOTIDE SEQUENCE [LARGE SCALE GENOMIC DNA]</scope>
    <source>
        <strain evidence="4">CGMCC 4.3568</strain>
    </source>
</reference>
<feature type="transmembrane region" description="Helical" evidence="1">
    <location>
        <begin position="216"/>
        <end position="240"/>
    </location>
</feature>
<evidence type="ECO:0000313" key="4">
    <source>
        <dbReference type="Proteomes" id="UP000243799"/>
    </source>
</evidence>